<comment type="subcellular location">
    <subcellularLocation>
        <location evidence="1">Secreted</location>
        <location evidence="1">Cell wall</location>
    </subcellularLocation>
</comment>
<dbReference type="PANTHER" id="PTHR31683">
    <property type="entry name" value="PECTATE LYASE 18-RELATED"/>
    <property type="match status" value="1"/>
</dbReference>
<protein>
    <submittedName>
        <fullName evidence="3">Uncharacterized protein</fullName>
    </submittedName>
</protein>
<proteinExistence type="predicted"/>
<reference evidence="3" key="1">
    <citation type="submission" date="2018-05" db="EMBL/GenBank/DDBJ databases">
        <title>Draft genome of Mucuna pruriens seed.</title>
        <authorList>
            <person name="Nnadi N.E."/>
            <person name="Vos R."/>
            <person name="Hasami M.H."/>
            <person name="Devisetty U.K."/>
            <person name="Aguiy J.C."/>
        </authorList>
    </citation>
    <scope>NUCLEOTIDE SEQUENCE [LARGE SCALE GENOMIC DNA]</scope>
    <source>
        <strain evidence="3">JCA_2017</strain>
    </source>
</reference>
<gene>
    <name evidence="3" type="ORF">CR513_25809</name>
</gene>
<keyword evidence="2" id="KW-0134">Cell wall</keyword>
<evidence type="ECO:0000256" key="2">
    <source>
        <dbReference type="ARBA" id="ARBA00022512"/>
    </source>
</evidence>
<keyword evidence="4" id="KW-1185">Reference proteome</keyword>
<dbReference type="InterPro" id="IPR045032">
    <property type="entry name" value="PEL"/>
</dbReference>
<dbReference type="PANTHER" id="PTHR31683:SF88">
    <property type="entry name" value="PECTATE LYASE"/>
    <property type="match status" value="1"/>
</dbReference>
<dbReference type="AlphaFoldDB" id="A0A371GNP9"/>
<name>A0A371GNP9_MUCPR</name>
<evidence type="ECO:0000256" key="1">
    <source>
        <dbReference type="ARBA" id="ARBA00004191"/>
    </source>
</evidence>
<comment type="caution">
    <text evidence="3">The sequence shown here is derived from an EMBL/GenBank/DDBJ whole genome shotgun (WGS) entry which is preliminary data.</text>
</comment>
<keyword evidence="2" id="KW-0964">Secreted</keyword>
<evidence type="ECO:0000313" key="4">
    <source>
        <dbReference type="Proteomes" id="UP000257109"/>
    </source>
</evidence>
<dbReference type="SUPFAM" id="SSF51126">
    <property type="entry name" value="Pectin lyase-like"/>
    <property type="match status" value="1"/>
</dbReference>
<dbReference type="Proteomes" id="UP000257109">
    <property type="component" value="Unassembled WGS sequence"/>
</dbReference>
<feature type="non-terminal residue" evidence="3">
    <location>
        <position position="1"/>
    </location>
</feature>
<dbReference type="InterPro" id="IPR011050">
    <property type="entry name" value="Pectin_lyase_fold/virulence"/>
</dbReference>
<dbReference type="GO" id="GO:0030570">
    <property type="term" value="F:pectate lyase activity"/>
    <property type="evidence" value="ECO:0007669"/>
    <property type="project" value="InterPro"/>
</dbReference>
<dbReference type="InterPro" id="IPR012334">
    <property type="entry name" value="Pectin_lyas_fold"/>
</dbReference>
<dbReference type="Gene3D" id="2.160.20.10">
    <property type="entry name" value="Single-stranded right-handed beta-helix, Pectin lyase-like"/>
    <property type="match status" value="1"/>
</dbReference>
<accession>A0A371GNP9</accession>
<sequence length="84" mass="9760">MHIKLERPLLISSFTTINGQDIKVNIADNACLIIFKSFDVTHGSIDVTISNNWFRNQENVMHLRYDDEYVICDRLENESNMKNG</sequence>
<evidence type="ECO:0000313" key="3">
    <source>
        <dbReference type="EMBL" id="RDX92110.1"/>
    </source>
</evidence>
<dbReference type="OrthoDB" id="1637350at2759"/>
<organism evidence="3 4">
    <name type="scientific">Mucuna pruriens</name>
    <name type="common">Velvet bean</name>
    <name type="synonym">Dolichos pruriens</name>
    <dbReference type="NCBI Taxonomy" id="157652"/>
    <lineage>
        <taxon>Eukaryota</taxon>
        <taxon>Viridiplantae</taxon>
        <taxon>Streptophyta</taxon>
        <taxon>Embryophyta</taxon>
        <taxon>Tracheophyta</taxon>
        <taxon>Spermatophyta</taxon>
        <taxon>Magnoliopsida</taxon>
        <taxon>eudicotyledons</taxon>
        <taxon>Gunneridae</taxon>
        <taxon>Pentapetalae</taxon>
        <taxon>rosids</taxon>
        <taxon>fabids</taxon>
        <taxon>Fabales</taxon>
        <taxon>Fabaceae</taxon>
        <taxon>Papilionoideae</taxon>
        <taxon>50 kb inversion clade</taxon>
        <taxon>NPAAA clade</taxon>
        <taxon>indigoferoid/millettioid clade</taxon>
        <taxon>Phaseoleae</taxon>
        <taxon>Mucuna</taxon>
    </lineage>
</organism>
<dbReference type="EMBL" id="QJKJ01004947">
    <property type="protein sequence ID" value="RDX92110.1"/>
    <property type="molecule type" value="Genomic_DNA"/>
</dbReference>
<dbReference type="STRING" id="157652.A0A371GNP9"/>